<sequence>MVPVLIEDVGSSTDSLCLPFVRQLGVSGASISVSSNLARQATVCASDSHAARIDALQFELGEGPRWDVVASRAAIICPDLAVTERSRWPIFLPAVSELGVGALFCFPMLMGAALVGVVDLYCTTPREVDQDFLSRASVLAGRAASGAVQKALLSAESPDSHESVLAPALRREVHQATGLILSQLDISATEAFSRLQGYAFATGKSIDEVAHRVVERTLRFDDIPENL</sequence>
<proteinExistence type="predicted"/>
<evidence type="ECO:0000256" key="2">
    <source>
        <dbReference type="ARBA" id="ARBA00023163"/>
    </source>
</evidence>
<dbReference type="GO" id="GO:0003723">
    <property type="term" value="F:RNA binding"/>
    <property type="evidence" value="ECO:0007669"/>
    <property type="project" value="InterPro"/>
</dbReference>
<keyword evidence="1" id="KW-0805">Transcription regulation</keyword>
<dbReference type="Pfam" id="PF03861">
    <property type="entry name" value="ANTAR"/>
    <property type="match status" value="1"/>
</dbReference>
<dbReference type="InterPro" id="IPR005561">
    <property type="entry name" value="ANTAR"/>
</dbReference>
<dbReference type="RefSeq" id="WP_116284676.1">
    <property type="nucleotide sequence ID" value="NZ_NBXA01000048.1"/>
</dbReference>
<dbReference type="Gene3D" id="3.30.450.40">
    <property type="match status" value="1"/>
</dbReference>
<evidence type="ECO:0000259" key="3">
    <source>
        <dbReference type="PROSITE" id="PS50921"/>
    </source>
</evidence>
<dbReference type="Gene3D" id="1.10.10.10">
    <property type="entry name" value="Winged helix-like DNA-binding domain superfamily/Winged helix DNA-binding domain"/>
    <property type="match status" value="1"/>
</dbReference>
<dbReference type="AlphaFoldDB" id="A0A3E0VAS6"/>
<comment type="caution">
    <text evidence="4">The sequence shown here is derived from an EMBL/GenBank/DDBJ whole genome shotgun (WGS) entry which is preliminary data.</text>
</comment>
<gene>
    <name evidence="4" type="ORF">B7R21_18160</name>
</gene>
<dbReference type="InterPro" id="IPR036388">
    <property type="entry name" value="WH-like_DNA-bd_sf"/>
</dbReference>
<feature type="domain" description="ANTAR" evidence="3">
    <location>
        <begin position="153"/>
        <end position="214"/>
    </location>
</feature>
<protein>
    <recommendedName>
        <fullName evidence="3">ANTAR domain-containing protein</fullName>
    </recommendedName>
</protein>
<dbReference type="SUPFAM" id="SSF55781">
    <property type="entry name" value="GAF domain-like"/>
    <property type="match status" value="1"/>
</dbReference>
<evidence type="ECO:0000256" key="1">
    <source>
        <dbReference type="ARBA" id="ARBA00023015"/>
    </source>
</evidence>
<reference evidence="4 5" key="1">
    <citation type="submission" date="2017-04" db="EMBL/GenBank/DDBJ databases">
        <title>Comparative genome analysis of Subtercola boreus.</title>
        <authorList>
            <person name="Cho Y.-J."/>
            <person name="Cho A."/>
            <person name="Kim O.-S."/>
            <person name="Lee J.-I."/>
        </authorList>
    </citation>
    <scope>NUCLEOTIDE SEQUENCE [LARGE SCALE GENOMIC DNA]</scope>
    <source>
        <strain evidence="4 5">P27444</strain>
    </source>
</reference>
<dbReference type="EMBL" id="NBXA01000048">
    <property type="protein sequence ID" value="RFA06831.1"/>
    <property type="molecule type" value="Genomic_DNA"/>
</dbReference>
<dbReference type="Proteomes" id="UP000256709">
    <property type="component" value="Unassembled WGS sequence"/>
</dbReference>
<accession>A0A3E0VAS6</accession>
<dbReference type="PROSITE" id="PS50921">
    <property type="entry name" value="ANTAR"/>
    <property type="match status" value="1"/>
</dbReference>
<name>A0A3E0VAS6_9MICO</name>
<dbReference type="OrthoDB" id="7466251at2"/>
<evidence type="ECO:0000313" key="4">
    <source>
        <dbReference type="EMBL" id="RFA06831.1"/>
    </source>
</evidence>
<dbReference type="SMART" id="SM01012">
    <property type="entry name" value="ANTAR"/>
    <property type="match status" value="1"/>
</dbReference>
<dbReference type="Pfam" id="PF13185">
    <property type="entry name" value="GAF_2"/>
    <property type="match status" value="1"/>
</dbReference>
<dbReference type="InterPro" id="IPR029016">
    <property type="entry name" value="GAF-like_dom_sf"/>
</dbReference>
<evidence type="ECO:0000313" key="5">
    <source>
        <dbReference type="Proteomes" id="UP000256709"/>
    </source>
</evidence>
<dbReference type="InterPro" id="IPR003018">
    <property type="entry name" value="GAF"/>
</dbReference>
<organism evidence="4 5">
    <name type="scientific">Subtercola boreus</name>
    <dbReference type="NCBI Taxonomy" id="120213"/>
    <lineage>
        <taxon>Bacteria</taxon>
        <taxon>Bacillati</taxon>
        <taxon>Actinomycetota</taxon>
        <taxon>Actinomycetes</taxon>
        <taxon>Micrococcales</taxon>
        <taxon>Microbacteriaceae</taxon>
        <taxon>Subtercola</taxon>
    </lineage>
</organism>
<keyword evidence="2" id="KW-0804">Transcription</keyword>